<feature type="transmembrane region" description="Helical" evidence="19">
    <location>
        <begin position="51"/>
        <end position="71"/>
    </location>
</feature>
<dbReference type="OrthoDB" id="9799199at2"/>
<dbReference type="EC" id="2.7.7.41" evidence="6 18"/>
<evidence type="ECO:0000256" key="3">
    <source>
        <dbReference type="ARBA" id="ARBA00005119"/>
    </source>
</evidence>
<feature type="transmembrane region" description="Helical" evidence="19">
    <location>
        <begin position="103"/>
        <end position="124"/>
    </location>
</feature>
<dbReference type="STRING" id="1395513.P343_02830"/>
<comment type="pathway">
    <text evidence="3 18">Phospholipid metabolism; CDP-diacylglycerol biosynthesis; CDP-diacylglycerol from sn-glycerol 3-phosphate: step 3/3.</text>
</comment>
<evidence type="ECO:0000256" key="11">
    <source>
        <dbReference type="ARBA" id="ARBA00022692"/>
    </source>
</evidence>
<dbReference type="UniPathway" id="UPA00557">
    <property type="reaction ID" value="UER00614"/>
</dbReference>
<keyword evidence="10 18" id="KW-0808">Transferase</keyword>
<keyword evidence="17" id="KW-1208">Phospholipid metabolism</keyword>
<comment type="catalytic activity">
    <reaction evidence="1 18">
        <text>a 1,2-diacyl-sn-glycero-3-phosphate + CTP + H(+) = a CDP-1,2-diacyl-sn-glycerol + diphosphate</text>
        <dbReference type="Rhea" id="RHEA:16229"/>
        <dbReference type="ChEBI" id="CHEBI:15378"/>
        <dbReference type="ChEBI" id="CHEBI:33019"/>
        <dbReference type="ChEBI" id="CHEBI:37563"/>
        <dbReference type="ChEBI" id="CHEBI:58332"/>
        <dbReference type="ChEBI" id="CHEBI:58608"/>
        <dbReference type="EC" id="2.7.7.41"/>
    </reaction>
</comment>
<feature type="transmembrane region" description="Helical" evidence="19">
    <location>
        <begin position="131"/>
        <end position="152"/>
    </location>
</feature>
<dbReference type="GO" id="GO:0005886">
    <property type="term" value="C:plasma membrane"/>
    <property type="evidence" value="ECO:0007669"/>
    <property type="project" value="UniProtKB-SubCell"/>
</dbReference>
<reference evidence="20 21" key="1">
    <citation type="journal article" date="2013" name="Genome Announc.">
        <title>Genome Sequence of Sporolactobacillus laevolacticus DSM442, an Efficient Polymer-Grade D-Lactate Producer from Agricultural Waste Cottonseed as a Nitrogen Source.</title>
        <authorList>
            <person name="Wang H."/>
            <person name="Wang L."/>
            <person name="Ju J."/>
            <person name="Yu B."/>
            <person name="Ma Y."/>
        </authorList>
    </citation>
    <scope>NUCLEOTIDE SEQUENCE [LARGE SCALE GENOMIC DNA]</scope>
    <source>
        <strain evidence="20 21">DSM 442</strain>
    </source>
</reference>
<keyword evidence="15 19" id="KW-0472">Membrane</keyword>
<comment type="similarity">
    <text evidence="5 18">Belongs to the CDS family.</text>
</comment>
<feature type="transmembrane region" description="Helical" evidence="19">
    <location>
        <begin position="172"/>
        <end position="191"/>
    </location>
</feature>
<keyword evidence="13 19" id="KW-1133">Transmembrane helix</keyword>
<evidence type="ECO:0000256" key="9">
    <source>
        <dbReference type="ARBA" id="ARBA00022516"/>
    </source>
</evidence>
<keyword evidence="9" id="KW-0444">Lipid biosynthesis</keyword>
<dbReference type="GO" id="GO:0004605">
    <property type="term" value="F:phosphatidate cytidylyltransferase activity"/>
    <property type="evidence" value="ECO:0007669"/>
    <property type="project" value="UniProtKB-EC"/>
</dbReference>
<dbReference type="PROSITE" id="PS01315">
    <property type="entry name" value="CDS"/>
    <property type="match status" value="1"/>
</dbReference>
<feature type="transmembrane region" description="Helical" evidence="19">
    <location>
        <begin position="12"/>
        <end position="39"/>
    </location>
</feature>
<keyword evidence="14" id="KW-0443">Lipid metabolism</keyword>
<dbReference type="RefSeq" id="WP_023508875.1">
    <property type="nucleotide sequence ID" value="NZ_AWTC01000002.1"/>
</dbReference>
<sequence length="263" mass="28527">MRQRVITGLLYGAVYLALLWIGSIPFALLIAAIAVISYLELAELNKLGASSPAVLIGAVAVAIIVAGALVLPNVFQNLWLKLFVTLALLLISVSVMTKNKFSFAQSAYLFLSVFYISIPFYLLVRMRIDSLELVLFVQIVMWATDSGAYFVGRKFGKNKLAPNISPNKTKEGSAGAVLFALITALLFQLIVGEPLFTSWFALTGVTLLISVFGQIGDLAESAIKRFYGIKDSGNILPGHGGLLDRFDSLIFVLPLLYIFGLIG</sequence>
<gene>
    <name evidence="20" type="ORF">P343_02830</name>
</gene>
<evidence type="ECO:0000256" key="4">
    <source>
        <dbReference type="ARBA" id="ARBA00005189"/>
    </source>
</evidence>
<dbReference type="Pfam" id="PF01148">
    <property type="entry name" value="CTP_transf_1"/>
    <property type="match status" value="1"/>
</dbReference>
<evidence type="ECO:0000313" key="20">
    <source>
        <dbReference type="EMBL" id="EST13044.1"/>
    </source>
</evidence>
<dbReference type="PATRIC" id="fig|1395513.3.peg.576"/>
<evidence type="ECO:0000256" key="18">
    <source>
        <dbReference type="RuleBase" id="RU003938"/>
    </source>
</evidence>
<keyword evidence="16" id="KW-0594">Phospholipid biosynthesis</keyword>
<accession>V6J8C5</accession>
<feature type="transmembrane region" description="Helical" evidence="19">
    <location>
        <begin position="78"/>
        <end position="97"/>
    </location>
</feature>
<comment type="pathway">
    <text evidence="4">Lipid metabolism.</text>
</comment>
<dbReference type="GO" id="GO:0016024">
    <property type="term" value="P:CDP-diacylglycerol biosynthetic process"/>
    <property type="evidence" value="ECO:0007669"/>
    <property type="project" value="UniProtKB-UniPathway"/>
</dbReference>
<proteinExistence type="inferred from homology"/>
<evidence type="ECO:0000256" key="14">
    <source>
        <dbReference type="ARBA" id="ARBA00023098"/>
    </source>
</evidence>
<feature type="transmembrane region" description="Helical" evidence="19">
    <location>
        <begin position="246"/>
        <end position="262"/>
    </location>
</feature>
<dbReference type="EMBL" id="AWTC01000002">
    <property type="protein sequence ID" value="EST13044.1"/>
    <property type="molecule type" value="Genomic_DNA"/>
</dbReference>
<evidence type="ECO:0000256" key="6">
    <source>
        <dbReference type="ARBA" id="ARBA00012487"/>
    </source>
</evidence>
<keyword evidence="11 18" id="KW-0812">Transmembrane</keyword>
<dbReference type="PANTHER" id="PTHR46382">
    <property type="entry name" value="PHOSPHATIDATE CYTIDYLYLTRANSFERASE"/>
    <property type="match status" value="1"/>
</dbReference>
<evidence type="ECO:0000256" key="13">
    <source>
        <dbReference type="ARBA" id="ARBA00022989"/>
    </source>
</evidence>
<evidence type="ECO:0000256" key="8">
    <source>
        <dbReference type="ARBA" id="ARBA00022475"/>
    </source>
</evidence>
<dbReference type="PANTHER" id="PTHR46382:SF1">
    <property type="entry name" value="PHOSPHATIDATE CYTIDYLYLTRANSFERASE"/>
    <property type="match status" value="1"/>
</dbReference>
<keyword evidence="21" id="KW-1185">Reference proteome</keyword>
<dbReference type="eggNOG" id="COG4589">
    <property type="taxonomic scope" value="Bacteria"/>
</dbReference>
<dbReference type="AlphaFoldDB" id="V6J8C5"/>
<organism evidence="20 21">
    <name type="scientific">Sporolactobacillus laevolacticus DSM 442</name>
    <dbReference type="NCBI Taxonomy" id="1395513"/>
    <lineage>
        <taxon>Bacteria</taxon>
        <taxon>Bacillati</taxon>
        <taxon>Bacillota</taxon>
        <taxon>Bacilli</taxon>
        <taxon>Bacillales</taxon>
        <taxon>Sporolactobacillaceae</taxon>
        <taxon>Sporolactobacillus</taxon>
    </lineage>
</organism>
<evidence type="ECO:0000256" key="12">
    <source>
        <dbReference type="ARBA" id="ARBA00022695"/>
    </source>
</evidence>
<keyword evidence="12 18" id="KW-0548">Nucleotidyltransferase</keyword>
<dbReference type="Proteomes" id="UP000018296">
    <property type="component" value="Unassembled WGS sequence"/>
</dbReference>
<evidence type="ECO:0000256" key="17">
    <source>
        <dbReference type="ARBA" id="ARBA00023264"/>
    </source>
</evidence>
<evidence type="ECO:0000256" key="19">
    <source>
        <dbReference type="SAM" id="Phobius"/>
    </source>
</evidence>
<evidence type="ECO:0000313" key="21">
    <source>
        <dbReference type="Proteomes" id="UP000018296"/>
    </source>
</evidence>
<comment type="caution">
    <text evidence="20">The sequence shown here is derived from an EMBL/GenBank/DDBJ whole genome shotgun (WGS) entry which is preliminary data.</text>
</comment>
<keyword evidence="8" id="KW-1003">Cell membrane</keyword>
<evidence type="ECO:0000256" key="15">
    <source>
        <dbReference type="ARBA" id="ARBA00023136"/>
    </source>
</evidence>
<protein>
    <recommendedName>
        <fullName evidence="7 18">Phosphatidate cytidylyltransferase</fullName>
        <ecNumber evidence="6 18">2.7.7.41</ecNumber>
    </recommendedName>
</protein>
<dbReference type="InterPro" id="IPR000374">
    <property type="entry name" value="PC_trans"/>
</dbReference>
<comment type="subcellular location">
    <subcellularLocation>
        <location evidence="2">Cell membrane</location>
        <topology evidence="2">Multi-pass membrane protein</topology>
    </subcellularLocation>
</comment>
<evidence type="ECO:0000256" key="7">
    <source>
        <dbReference type="ARBA" id="ARBA00019373"/>
    </source>
</evidence>
<name>V6J8C5_9BACL</name>
<feature type="transmembrane region" description="Helical" evidence="19">
    <location>
        <begin position="198"/>
        <end position="216"/>
    </location>
</feature>
<evidence type="ECO:0000256" key="5">
    <source>
        <dbReference type="ARBA" id="ARBA00010185"/>
    </source>
</evidence>
<evidence type="ECO:0000256" key="1">
    <source>
        <dbReference type="ARBA" id="ARBA00001698"/>
    </source>
</evidence>
<evidence type="ECO:0000256" key="2">
    <source>
        <dbReference type="ARBA" id="ARBA00004651"/>
    </source>
</evidence>
<evidence type="ECO:0000256" key="10">
    <source>
        <dbReference type="ARBA" id="ARBA00022679"/>
    </source>
</evidence>
<evidence type="ECO:0000256" key="16">
    <source>
        <dbReference type="ARBA" id="ARBA00023209"/>
    </source>
</evidence>